<keyword evidence="7" id="KW-0732">Signal</keyword>
<organism evidence="8 9">
    <name type="scientific">Chaetomium fimeti</name>
    <dbReference type="NCBI Taxonomy" id="1854472"/>
    <lineage>
        <taxon>Eukaryota</taxon>
        <taxon>Fungi</taxon>
        <taxon>Dikarya</taxon>
        <taxon>Ascomycota</taxon>
        <taxon>Pezizomycotina</taxon>
        <taxon>Sordariomycetes</taxon>
        <taxon>Sordariomycetidae</taxon>
        <taxon>Sordariales</taxon>
        <taxon>Chaetomiaceae</taxon>
        <taxon>Chaetomium</taxon>
    </lineage>
</organism>
<dbReference type="InterPro" id="IPR051694">
    <property type="entry name" value="Immunoregulatory_rcpt-like"/>
</dbReference>
<name>A0AAE0LPR9_9PEZI</name>
<protein>
    <recommendedName>
        <fullName evidence="10">Mid2 domain-containing protein</fullName>
    </recommendedName>
</protein>
<dbReference type="RefSeq" id="XP_062656421.1">
    <property type="nucleotide sequence ID" value="XM_062808156.1"/>
</dbReference>
<keyword evidence="9" id="KW-1185">Reference proteome</keyword>
<feature type="transmembrane region" description="Helical" evidence="6">
    <location>
        <begin position="211"/>
        <end position="232"/>
    </location>
</feature>
<evidence type="ECO:0000256" key="6">
    <source>
        <dbReference type="SAM" id="Phobius"/>
    </source>
</evidence>
<evidence type="ECO:0000256" key="2">
    <source>
        <dbReference type="ARBA" id="ARBA00022692"/>
    </source>
</evidence>
<reference evidence="8" key="2">
    <citation type="submission" date="2023-06" db="EMBL/GenBank/DDBJ databases">
        <authorList>
            <consortium name="Lawrence Berkeley National Laboratory"/>
            <person name="Haridas S."/>
            <person name="Hensen N."/>
            <person name="Bonometti L."/>
            <person name="Westerberg I."/>
            <person name="Brannstrom I.O."/>
            <person name="Guillou S."/>
            <person name="Cros-Aarteil S."/>
            <person name="Calhoun S."/>
            <person name="Kuo A."/>
            <person name="Mondo S."/>
            <person name="Pangilinan J."/>
            <person name="Riley R."/>
            <person name="Labutti K."/>
            <person name="Andreopoulos B."/>
            <person name="Lipzen A."/>
            <person name="Chen C."/>
            <person name="Yanf M."/>
            <person name="Daum C."/>
            <person name="Ng V."/>
            <person name="Clum A."/>
            <person name="Steindorff A."/>
            <person name="Ohm R."/>
            <person name="Martin F."/>
            <person name="Silar P."/>
            <person name="Natvig D."/>
            <person name="Lalanne C."/>
            <person name="Gautier V."/>
            <person name="Ament-Velasquez S.L."/>
            <person name="Kruys A."/>
            <person name="Hutchinson M.I."/>
            <person name="Powell A.J."/>
            <person name="Barry K."/>
            <person name="Miller A.N."/>
            <person name="Grigoriev I.V."/>
            <person name="Debuchy R."/>
            <person name="Gladieux P."/>
            <person name="Thoren M.H."/>
            <person name="Johannesson H."/>
        </authorList>
    </citation>
    <scope>NUCLEOTIDE SEQUENCE</scope>
    <source>
        <strain evidence="8">CBS 168.71</strain>
    </source>
</reference>
<reference evidence="8" key="1">
    <citation type="journal article" date="2023" name="Mol. Phylogenet. Evol.">
        <title>Genome-scale phylogeny and comparative genomics of the fungal order Sordariales.</title>
        <authorList>
            <person name="Hensen N."/>
            <person name="Bonometti L."/>
            <person name="Westerberg I."/>
            <person name="Brannstrom I.O."/>
            <person name="Guillou S."/>
            <person name="Cros-Aarteil S."/>
            <person name="Calhoun S."/>
            <person name="Haridas S."/>
            <person name="Kuo A."/>
            <person name="Mondo S."/>
            <person name="Pangilinan J."/>
            <person name="Riley R."/>
            <person name="LaButti K."/>
            <person name="Andreopoulos B."/>
            <person name="Lipzen A."/>
            <person name="Chen C."/>
            <person name="Yan M."/>
            <person name="Daum C."/>
            <person name="Ng V."/>
            <person name="Clum A."/>
            <person name="Steindorff A."/>
            <person name="Ohm R.A."/>
            <person name="Martin F."/>
            <person name="Silar P."/>
            <person name="Natvig D.O."/>
            <person name="Lalanne C."/>
            <person name="Gautier V."/>
            <person name="Ament-Velasquez S.L."/>
            <person name="Kruys A."/>
            <person name="Hutchinson M.I."/>
            <person name="Powell A.J."/>
            <person name="Barry K."/>
            <person name="Miller A.N."/>
            <person name="Grigoriev I.V."/>
            <person name="Debuchy R."/>
            <person name="Gladieux P."/>
            <person name="Hiltunen Thoren M."/>
            <person name="Johannesson H."/>
        </authorList>
    </citation>
    <scope>NUCLEOTIDE SEQUENCE</scope>
    <source>
        <strain evidence="8">CBS 168.71</strain>
    </source>
</reference>
<gene>
    <name evidence="8" type="ORF">B0H64DRAFT_476539</name>
</gene>
<feature type="signal peptide" evidence="7">
    <location>
        <begin position="1"/>
        <end position="20"/>
    </location>
</feature>
<comment type="caution">
    <text evidence="8">The sequence shown here is derived from an EMBL/GenBank/DDBJ whole genome shotgun (WGS) entry which is preliminary data.</text>
</comment>
<feature type="compositionally biased region" description="Low complexity" evidence="5">
    <location>
        <begin position="154"/>
        <end position="175"/>
    </location>
</feature>
<evidence type="ECO:0000313" key="8">
    <source>
        <dbReference type="EMBL" id="KAK3292907.1"/>
    </source>
</evidence>
<dbReference type="PANTHER" id="PTHR15549:SF30">
    <property type="entry name" value="MID2 DOMAIN-CONTAINING PROTEIN"/>
    <property type="match status" value="1"/>
</dbReference>
<dbReference type="PANTHER" id="PTHR15549">
    <property type="entry name" value="PAIRED IMMUNOGLOBULIN-LIKE TYPE 2 RECEPTOR"/>
    <property type="match status" value="1"/>
</dbReference>
<evidence type="ECO:0000256" key="4">
    <source>
        <dbReference type="ARBA" id="ARBA00023136"/>
    </source>
</evidence>
<dbReference type="Proteomes" id="UP001278766">
    <property type="component" value="Unassembled WGS sequence"/>
</dbReference>
<feature type="region of interest" description="Disordered" evidence="5">
    <location>
        <begin position="152"/>
        <end position="198"/>
    </location>
</feature>
<evidence type="ECO:0000256" key="5">
    <source>
        <dbReference type="SAM" id="MobiDB-lite"/>
    </source>
</evidence>
<dbReference type="EMBL" id="JAUEPN010000006">
    <property type="protein sequence ID" value="KAK3292907.1"/>
    <property type="molecule type" value="Genomic_DNA"/>
</dbReference>
<proteinExistence type="predicted"/>
<dbReference type="GO" id="GO:0071944">
    <property type="term" value="C:cell periphery"/>
    <property type="evidence" value="ECO:0007669"/>
    <property type="project" value="UniProtKB-ARBA"/>
</dbReference>
<dbReference type="GO" id="GO:0016020">
    <property type="term" value="C:membrane"/>
    <property type="evidence" value="ECO:0007669"/>
    <property type="project" value="UniProtKB-SubCell"/>
</dbReference>
<sequence>MRALTLAIISLLFLAHLCLAQKQCYYPNGQIAVNDSPCDPDADDSPCCAGGQGTTCLSNKLCRGPDGNTVRGSCTDKRWDSPDCALFCLTANTGGTDLISCANVTGSDTTYCCDNHRAYCCDSGVARFEVLPPKPQILANWDDRASAFLPFKQTTSSSTSSKSTSTSTRPPTNSSTPPPYPTASTPTSNTQLPGTSADPIAAPTLPLAAQAGIGAGAGVLAIALAAVAYLVFKLRRNKWALQAEKQRDQRLGGDQHRGFGPGPRYKYKADGGMGGVGGNGGGAAAWYHPPAYGEQQQQPYQGGVGLGVVPRQELDAWPNAGYGQQPQGQAHGQGYVARFELPSTPGRGPGRAF</sequence>
<evidence type="ECO:0000256" key="7">
    <source>
        <dbReference type="SAM" id="SignalP"/>
    </source>
</evidence>
<keyword evidence="3 6" id="KW-1133">Transmembrane helix</keyword>
<feature type="chain" id="PRO_5042110896" description="Mid2 domain-containing protein" evidence="7">
    <location>
        <begin position="21"/>
        <end position="353"/>
    </location>
</feature>
<evidence type="ECO:0000256" key="1">
    <source>
        <dbReference type="ARBA" id="ARBA00004167"/>
    </source>
</evidence>
<keyword evidence="2 6" id="KW-0812">Transmembrane</keyword>
<keyword evidence="4 6" id="KW-0472">Membrane</keyword>
<evidence type="ECO:0000313" key="9">
    <source>
        <dbReference type="Proteomes" id="UP001278766"/>
    </source>
</evidence>
<dbReference type="GeneID" id="87845104"/>
<comment type="subcellular location">
    <subcellularLocation>
        <location evidence="1">Membrane</location>
        <topology evidence="1">Single-pass membrane protein</topology>
    </subcellularLocation>
</comment>
<accession>A0AAE0LPR9</accession>
<evidence type="ECO:0000256" key="3">
    <source>
        <dbReference type="ARBA" id="ARBA00022989"/>
    </source>
</evidence>
<dbReference type="AlphaFoldDB" id="A0AAE0LPR9"/>
<evidence type="ECO:0008006" key="10">
    <source>
        <dbReference type="Google" id="ProtNLM"/>
    </source>
</evidence>